<accession>A0A7M3SY06</accession>
<evidence type="ECO:0000256" key="5">
    <source>
        <dbReference type="SAM" id="Phobius"/>
    </source>
</evidence>
<evidence type="ECO:0000256" key="3">
    <source>
        <dbReference type="ARBA" id="ARBA00022989"/>
    </source>
</evidence>
<organism evidence="6 7">
    <name type="scientific">Christiangramia aestuarii</name>
    <dbReference type="NCBI Taxonomy" id="1028746"/>
    <lineage>
        <taxon>Bacteria</taxon>
        <taxon>Pseudomonadati</taxon>
        <taxon>Bacteroidota</taxon>
        <taxon>Flavobacteriia</taxon>
        <taxon>Flavobacteriales</taxon>
        <taxon>Flavobacteriaceae</taxon>
        <taxon>Christiangramia</taxon>
    </lineage>
</organism>
<feature type="transmembrane region" description="Helical" evidence="5">
    <location>
        <begin position="65"/>
        <end position="83"/>
    </location>
</feature>
<keyword evidence="2 5" id="KW-0812">Transmembrane</keyword>
<reference evidence="6 7" key="1">
    <citation type="submission" date="2019-07" db="EMBL/GenBank/DDBJ databases">
        <title>Gramella aestuarii sp. nov., isolated from a tidal flat, and emended description of Gramella echinicola.</title>
        <authorList>
            <person name="Liu L."/>
        </authorList>
    </citation>
    <scope>NUCLEOTIDE SEQUENCE [LARGE SCALE GENOMIC DNA]</scope>
    <source>
        <strain evidence="6 7">BS12</strain>
    </source>
</reference>
<sequence>MFYIRKSLSLNGSGRLMLNSGFKFPHMLNAKDYKLVGVQVFLFILYYFELPVLQLSFPDFVKSTALALSGFGVIIFLLAMLQLNKNLSPFPTPRAGSKLVKTGLYKYIRHPIYTGILIGLGSFSIYTNSGFRVMICLGLYVLFSVKTAYEEKLLLQKFSDYREYQKRTGRFFPK</sequence>
<keyword evidence="4 5" id="KW-0472">Membrane</keyword>
<evidence type="ECO:0000256" key="4">
    <source>
        <dbReference type="ARBA" id="ARBA00023136"/>
    </source>
</evidence>
<dbReference type="GO" id="GO:0004671">
    <property type="term" value="F:protein C-terminal S-isoprenylcysteine carboxyl O-methyltransferase activity"/>
    <property type="evidence" value="ECO:0007669"/>
    <property type="project" value="InterPro"/>
</dbReference>
<gene>
    <name evidence="6" type="ORF">FLP08_02785</name>
</gene>
<dbReference type="GO" id="GO:0016020">
    <property type="term" value="C:membrane"/>
    <property type="evidence" value="ECO:0007669"/>
    <property type="project" value="UniProtKB-SubCell"/>
</dbReference>
<keyword evidence="3 5" id="KW-1133">Transmembrane helix</keyword>
<dbReference type="EMBL" id="VJVW01000001">
    <property type="protein sequence ID" value="MUP41487.1"/>
    <property type="molecule type" value="Genomic_DNA"/>
</dbReference>
<dbReference type="PANTHER" id="PTHR43847:SF1">
    <property type="entry name" value="BLL3993 PROTEIN"/>
    <property type="match status" value="1"/>
</dbReference>
<comment type="caution">
    <text evidence="6">The sequence shown here is derived from an EMBL/GenBank/DDBJ whole genome shotgun (WGS) entry which is preliminary data.</text>
</comment>
<proteinExistence type="predicted"/>
<keyword evidence="7" id="KW-1185">Reference proteome</keyword>
<keyword evidence="6" id="KW-0489">Methyltransferase</keyword>
<dbReference type="PANTHER" id="PTHR43847">
    <property type="entry name" value="BLL3993 PROTEIN"/>
    <property type="match status" value="1"/>
</dbReference>
<dbReference type="Pfam" id="PF04140">
    <property type="entry name" value="ICMT"/>
    <property type="match status" value="1"/>
</dbReference>
<evidence type="ECO:0000313" key="6">
    <source>
        <dbReference type="EMBL" id="MUP41487.1"/>
    </source>
</evidence>
<evidence type="ECO:0000313" key="7">
    <source>
        <dbReference type="Proteomes" id="UP000460416"/>
    </source>
</evidence>
<dbReference type="InterPro" id="IPR007269">
    <property type="entry name" value="ICMT_MeTrfase"/>
</dbReference>
<comment type="subcellular location">
    <subcellularLocation>
        <location evidence="1">Membrane</location>
        <topology evidence="1">Multi-pass membrane protein</topology>
    </subcellularLocation>
</comment>
<feature type="transmembrane region" description="Helical" evidence="5">
    <location>
        <begin position="104"/>
        <end position="125"/>
    </location>
</feature>
<dbReference type="Proteomes" id="UP000460416">
    <property type="component" value="Unassembled WGS sequence"/>
</dbReference>
<evidence type="ECO:0000256" key="2">
    <source>
        <dbReference type="ARBA" id="ARBA00022692"/>
    </source>
</evidence>
<keyword evidence="6" id="KW-0808">Transferase</keyword>
<evidence type="ECO:0000256" key="1">
    <source>
        <dbReference type="ARBA" id="ARBA00004141"/>
    </source>
</evidence>
<dbReference type="InterPro" id="IPR052527">
    <property type="entry name" value="Metal_cation-efflux_comp"/>
</dbReference>
<dbReference type="AlphaFoldDB" id="A0A7M3SY06"/>
<protein>
    <submittedName>
        <fullName evidence="6">Isoprenylcysteine carboxylmethyltransferase family protein</fullName>
    </submittedName>
</protein>
<name>A0A7M3SY06_9FLAO</name>
<feature type="transmembrane region" description="Helical" evidence="5">
    <location>
        <begin position="33"/>
        <end position="53"/>
    </location>
</feature>
<dbReference type="Gene3D" id="1.20.120.1630">
    <property type="match status" value="1"/>
</dbReference>
<dbReference type="GO" id="GO:0032259">
    <property type="term" value="P:methylation"/>
    <property type="evidence" value="ECO:0007669"/>
    <property type="project" value="UniProtKB-KW"/>
</dbReference>